<dbReference type="HOGENOM" id="CLU_1938281_0_0_1"/>
<dbReference type="EMBL" id="JH717930">
    <property type="protein sequence ID" value="EWZ28233.1"/>
    <property type="molecule type" value="Genomic_DNA"/>
</dbReference>
<feature type="region of interest" description="Disordered" evidence="1">
    <location>
        <begin position="1"/>
        <end position="24"/>
    </location>
</feature>
<gene>
    <name evidence="2" type="ORF">FOZG_18074</name>
</gene>
<accession>W9JFK4</accession>
<dbReference type="VEuPathDB" id="FungiDB:FOZG_18074"/>
<organism evidence="2">
    <name type="scientific">Fusarium oxysporum Fo47</name>
    <dbReference type="NCBI Taxonomy" id="660027"/>
    <lineage>
        <taxon>Eukaryota</taxon>
        <taxon>Fungi</taxon>
        <taxon>Dikarya</taxon>
        <taxon>Ascomycota</taxon>
        <taxon>Pezizomycotina</taxon>
        <taxon>Sordariomycetes</taxon>
        <taxon>Hypocreomycetidae</taxon>
        <taxon>Hypocreales</taxon>
        <taxon>Nectriaceae</taxon>
        <taxon>Fusarium</taxon>
        <taxon>Fusarium oxysporum species complex</taxon>
    </lineage>
</organism>
<dbReference type="AlphaFoldDB" id="W9JFK4"/>
<proteinExistence type="predicted"/>
<sequence>MAEAAEETVARLTPSKPEVPLSESRTFDARGTVHDVYPTVSNGPFEDRDGILHQLRGLKEGKHRGAALQSILYPMPCRLTDGKYRPMIWKPGKETDRQWGWLERIVGSHNKSVAIYSLDPNADASYLMEY</sequence>
<reference evidence="2" key="1">
    <citation type="submission" date="2011-06" db="EMBL/GenBank/DDBJ databases">
        <title>The Genome Sequence of Fusarium oxysporum Fo47.</title>
        <authorList>
            <consortium name="The Broad Institute Genome Sequencing Platform"/>
            <person name="Ma L.-J."/>
            <person name="Gale L.R."/>
            <person name="Schwartz D.C."/>
            <person name="Zhou S."/>
            <person name="Corby-Kistler H."/>
            <person name="Young S.K."/>
            <person name="Zeng Q."/>
            <person name="Gargeya S."/>
            <person name="Fitzgerald M."/>
            <person name="Haas B."/>
            <person name="Abouelleil A."/>
            <person name="Alvarado L."/>
            <person name="Arachchi H.M."/>
            <person name="Berlin A."/>
            <person name="Brown A."/>
            <person name="Chapman S.B."/>
            <person name="Chen Z."/>
            <person name="Dunbar C."/>
            <person name="Freedman E."/>
            <person name="Gearin G."/>
            <person name="Gellesch M."/>
            <person name="Goldberg J."/>
            <person name="Griggs A."/>
            <person name="Gujja S."/>
            <person name="Heiman D."/>
            <person name="Howarth C."/>
            <person name="Larson L."/>
            <person name="Lui A."/>
            <person name="MacDonald P.J.P."/>
            <person name="Mehta T."/>
            <person name="Montmayeur A."/>
            <person name="Murphy C."/>
            <person name="Neiman D."/>
            <person name="Pearson M."/>
            <person name="Priest M."/>
            <person name="Roberts A."/>
            <person name="Saif S."/>
            <person name="Shea T."/>
            <person name="Shenoy N."/>
            <person name="Sisk P."/>
            <person name="Stolte C."/>
            <person name="Sykes S."/>
            <person name="Wortman J."/>
            <person name="Nusbaum C."/>
            <person name="Birren B."/>
        </authorList>
    </citation>
    <scope>NUCLEOTIDE SEQUENCE [LARGE SCALE GENOMIC DNA]</scope>
    <source>
        <strain evidence="2">Fo47</strain>
    </source>
</reference>
<protein>
    <submittedName>
        <fullName evidence="2">Uncharacterized protein</fullName>
    </submittedName>
</protein>
<evidence type="ECO:0000313" key="2">
    <source>
        <dbReference type="EMBL" id="EWZ28233.1"/>
    </source>
</evidence>
<dbReference type="Proteomes" id="UP000030766">
    <property type="component" value="Unassembled WGS sequence"/>
</dbReference>
<evidence type="ECO:0000256" key="1">
    <source>
        <dbReference type="SAM" id="MobiDB-lite"/>
    </source>
</evidence>
<name>W9JFK4_FUSOX</name>
<reference evidence="2" key="2">
    <citation type="submission" date="2012-06" db="EMBL/GenBank/DDBJ databases">
        <title>Annotation of the Genome Sequence of Fusarium oxysporum Fo47.</title>
        <authorList>
            <consortium name="The Broad Institute Genomics Platform"/>
            <person name="Ma L.-J."/>
            <person name="Corby-Kistler H."/>
            <person name="Broz K."/>
            <person name="Gale L.R."/>
            <person name="Jonkers W."/>
            <person name="O'Donnell K."/>
            <person name="Ploetz R."/>
            <person name="Steinberg C."/>
            <person name="Schwartz D.C."/>
            <person name="VanEtten H."/>
            <person name="Zhou S."/>
            <person name="Young S.K."/>
            <person name="Zeng Q."/>
            <person name="Gargeya S."/>
            <person name="Fitzgerald M."/>
            <person name="Abouelleil A."/>
            <person name="Alvarado L."/>
            <person name="Chapman S.B."/>
            <person name="Gainer-Dewar J."/>
            <person name="Goldberg J."/>
            <person name="Griggs A."/>
            <person name="Gujja S."/>
            <person name="Hansen M."/>
            <person name="Howarth C."/>
            <person name="Imamovic A."/>
            <person name="Ireland A."/>
            <person name="Larimer J."/>
            <person name="McCowan C."/>
            <person name="Murphy C."/>
            <person name="Pearson M."/>
            <person name="Poon T.W."/>
            <person name="Priest M."/>
            <person name="Roberts A."/>
            <person name="Saif S."/>
            <person name="Shea T."/>
            <person name="Sykes S."/>
            <person name="Wortman J."/>
            <person name="Nusbaum C."/>
            <person name="Birren B."/>
        </authorList>
    </citation>
    <scope>NUCLEOTIDE SEQUENCE</scope>
    <source>
        <strain evidence="2">Fo47</strain>
    </source>
</reference>